<keyword evidence="12" id="KW-1133">Transmembrane helix</keyword>
<feature type="region of interest" description="Disordered" evidence="11">
    <location>
        <begin position="521"/>
        <end position="544"/>
    </location>
</feature>
<evidence type="ECO:0000256" key="2">
    <source>
        <dbReference type="ARBA" id="ARBA00009288"/>
    </source>
</evidence>
<evidence type="ECO:0000256" key="5">
    <source>
        <dbReference type="ARBA" id="ARBA00022723"/>
    </source>
</evidence>
<keyword evidence="5" id="KW-0479">Metal-binding</keyword>
<evidence type="ECO:0000313" key="13">
    <source>
        <dbReference type="EMBL" id="NDV61265.1"/>
    </source>
</evidence>
<dbReference type="CDD" id="cd00548">
    <property type="entry name" value="NrfA-like"/>
    <property type="match status" value="1"/>
</dbReference>
<dbReference type="Pfam" id="PF02335">
    <property type="entry name" value="Cytochrom_C552"/>
    <property type="match status" value="2"/>
</dbReference>
<keyword evidence="6" id="KW-0732">Signal</keyword>
<evidence type="ECO:0000256" key="4">
    <source>
        <dbReference type="ARBA" id="ARBA00022617"/>
    </source>
</evidence>
<dbReference type="EC" id="1.7.2.2" evidence="3"/>
<evidence type="ECO:0000256" key="9">
    <source>
        <dbReference type="ARBA" id="ARBA00023004"/>
    </source>
</evidence>
<keyword evidence="9" id="KW-0408">Iron</keyword>
<sequence length="544" mass="60971">MKYNTKSGFLSRPVLLGLLTGITAVATILVVYILMTILEHKTEARSPYLRIVELDEASVDPALWGQNWPVHHDQYLETAGDKFYGGSSAMPASKLETDPWLKRLYSGYAFSLDYREARGHAYMLYDQVVTERVNQRQQSGACLHCHSSPNVLYRKVGLEAMGLPSDDETLAAEFNQEAIIEGFKQLSREPYHKVLAMLAEVPDGNPDTTQKAFEDPPLGGFSGKEIPEGHFSLGEVHPVSCIDCHDPKTMALRISRPGFLLGIADFAESKGEASIFPSIEKWRKGDRSESYDPNQLASRQEMRSFSCAQCHVEYYCASKDTLTFPWTQGLRAEDLEADWENRQFPDGSDFYDYKHGETGAKLFKAQHPEFELWSQGIHARSGVSCADCHMAYERTGAMKLSNHNVRSPMENINNACQTCHKVPEQELRNRVLHIQERTEGLKQRAAVAMTDMLDAILAAKAAGKTDEELEEIYSLQRAAMWRLDFISSENSRGFHADQESARILGESIDYSRKAQAAALNLRAPPPEDISGLPREPVKGVTPSR</sequence>
<comment type="similarity">
    <text evidence="2">Belongs to the cytochrome c-552 family.</text>
</comment>
<feature type="transmembrane region" description="Helical" evidence="12">
    <location>
        <begin position="12"/>
        <end position="35"/>
    </location>
</feature>
<keyword evidence="14" id="KW-1185">Reference proteome</keyword>
<protein>
    <recommendedName>
        <fullName evidence="3">nitrite reductase (cytochrome; ammonia-forming)</fullName>
        <ecNumber evidence="3">1.7.2.2</ecNumber>
    </recommendedName>
</protein>
<dbReference type="GO" id="GO:0046872">
    <property type="term" value="F:metal ion binding"/>
    <property type="evidence" value="ECO:0007669"/>
    <property type="project" value="UniProtKB-KW"/>
</dbReference>
<evidence type="ECO:0000256" key="6">
    <source>
        <dbReference type="ARBA" id="ARBA00022729"/>
    </source>
</evidence>
<keyword evidence="12" id="KW-0812">Transmembrane</keyword>
<dbReference type="InterPro" id="IPR036280">
    <property type="entry name" value="Multihaem_cyt_sf"/>
</dbReference>
<dbReference type="GO" id="GO:0030288">
    <property type="term" value="C:outer membrane-bounded periplasmic space"/>
    <property type="evidence" value="ECO:0007669"/>
    <property type="project" value="TreeGrafter"/>
</dbReference>
<reference evidence="13 14" key="1">
    <citation type="submission" date="2020-02" db="EMBL/GenBank/DDBJ databases">
        <title>Albibacoteraceae fam. nov., the first described family within the subdivision 4 Verrucomicrobia.</title>
        <authorList>
            <person name="Xi F."/>
        </authorList>
    </citation>
    <scope>NUCLEOTIDE SEQUENCE [LARGE SCALE GENOMIC DNA]</scope>
    <source>
        <strain evidence="13 14">CK1056</strain>
    </source>
</reference>
<evidence type="ECO:0000256" key="10">
    <source>
        <dbReference type="ARBA" id="ARBA00049131"/>
    </source>
</evidence>
<keyword evidence="4" id="KW-0349">Heme</keyword>
<dbReference type="GO" id="GO:0042279">
    <property type="term" value="F:nitrite reductase (cytochrome, ammonia-forming) activity"/>
    <property type="evidence" value="ECO:0007669"/>
    <property type="project" value="UniProtKB-EC"/>
</dbReference>
<evidence type="ECO:0000256" key="7">
    <source>
        <dbReference type="ARBA" id="ARBA00022837"/>
    </source>
</evidence>
<evidence type="ECO:0000256" key="11">
    <source>
        <dbReference type="SAM" id="MobiDB-lite"/>
    </source>
</evidence>
<keyword evidence="12" id="KW-0472">Membrane</keyword>
<dbReference type="AlphaFoldDB" id="A0A6B2M0H3"/>
<dbReference type="InterPro" id="IPR003321">
    <property type="entry name" value="Cyt_c552"/>
</dbReference>
<evidence type="ECO:0000256" key="3">
    <source>
        <dbReference type="ARBA" id="ARBA00011887"/>
    </source>
</evidence>
<gene>
    <name evidence="13" type="ORF">G0Q06_02240</name>
</gene>
<dbReference type="EMBL" id="JAAGNX010000001">
    <property type="protein sequence ID" value="NDV61265.1"/>
    <property type="molecule type" value="Genomic_DNA"/>
</dbReference>
<evidence type="ECO:0000313" key="14">
    <source>
        <dbReference type="Proteomes" id="UP000478417"/>
    </source>
</evidence>
<dbReference type="GO" id="GO:0019645">
    <property type="term" value="P:anaerobic electron transport chain"/>
    <property type="evidence" value="ECO:0007669"/>
    <property type="project" value="TreeGrafter"/>
</dbReference>
<dbReference type="Gene3D" id="1.10.1130.10">
    <property type="entry name" value="Flavocytochrome C3, Chain A"/>
    <property type="match status" value="1"/>
</dbReference>
<name>A0A6B2M0H3_9BACT</name>
<dbReference type="RefSeq" id="WP_163962043.1">
    <property type="nucleotide sequence ID" value="NZ_JAAGNX010000001.1"/>
</dbReference>
<evidence type="ECO:0000256" key="12">
    <source>
        <dbReference type="SAM" id="Phobius"/>
    </source>
</evidence>
<comment type="catalytic activity">
    <reaction evidence="10">
        <text>6 Fe(III)-[cytochrome c] + NH4(+) + 2 H2O = 6 Fe(II)-[cytochrome c] + nitrite + 8 H(+)</text>
        <dbReference type="Rhea" id="RHEA:13089"/>
        <dbReference type="Rhea" id="RHEA-COMP:10350"/>
        <dbReference type="Rhea" id="RHEA-COMP:14399"/>
        <dbReference type="ChEBI" id="CHEBI:15377"/>
        <dbReference type="ChEBI" id="CHEBI:15378"/>
        <dbReference type="ChEBI" id="CHEBI:16301"/>
        <dbReference type="ChEBI" id="CHEBI:28938"/>
        <dbReference type="ChEBI" id="CHEBI:29033"/>
        <dbReference type="ChEBI" id="CHEBI:29034"/>
        <dbReference type="EC" id="1.7.2.2"/>
    </reaction>
</comment>
<keyword evidence="7" id="KW-0106">Calcium</keyword>
<dbReference type="PANTHER" id="PTHR30633">
    <property type="entry name" value="CYTOCHROME C-552 RESPIRATORY NITRITE REDUCTASE"/>
    <property type="match status" value="1"/>
</dbReference>
<evidence type="ECO:0000256" key="8">
    <source>
        <dbReference type="ARBA" id="ARBA00023002"/>
    </source>
</evidence>
<comment type="subcellular location">
    <subcellularLocation>
        <location evidence="1">Cell envelope</location>
    </subcellularLocation>
</comment>
<keyword evidence="8" id="KW-0560">Oxidoreductase</keyword>
<dbReference type="Proteomes" id="UP000478417">
    <property type="component" value="Unassembled WGS sequence"/>
</dbReference>
<dbReference type="PANTHER" id="PTHR30633:SF0">
    <property type="entry name" value="CYTOCHROME C-552"/>
    <property type="match status" value="1"/>
</dbReference>
<accession>A0A6B2M0H3</accession>
<evidence type="ECO:0000256" key="1">
    <source>
        <dbReference type="ARBA" id="ARBA00004196"/>
    </source>
</evidence>
<proteinExistence type="inferred from homology"/>
<dbReference type="SUPFAM" id="SSF48695">
    <property type="entry name" value="Multiheme cytochromes"/>
    <property type="match status" value="1"/>
</dbReference>
<dbReference type="GO" id="GO:0020037">
    <property type="term" value="F:heme binding"/>
    <property type="evidence" value="ECO:0007669"/>
    <property type="project" value="TreeGrafter"/>
</dbReference>
<dbReference type="Gene3D" id="1.20.140.10">
    <property type="entry name" value="Butyryl-CoA Dehydrogenase, subunit A, domain 3"/>
    <property type="match status" value="1"/>
</dbReference>
<comment type="caution">
    <text evidence="13">The sequence shown here is derived from an EMBL/GenBank/DDBJ whole genome shotgun (WGS) entry which is preliminary data.</text>
</comment>
<dbReference type="PIRSF" id="PIRSF000243">
    <property type="entry name" value="Cyt_c552"/>
    <property type="match status" value="1"/>
</dbReference>
<organism evidence="13 14">
    <name type="scientific">Oceanipulchritudo coccoides</name>
    <dbReference type="NCBI Taxonomy" id="2706888"/>
    <lineage>
        <taxon>Bacteria</taxon>
        <taxon>Pseudomonadati</taxon>
        <taxon>Verrucomicrobiota</taxon>
        <taxon>Opitutia</taxon>
        <taxon>Puniceicoccales</taxon>
        <taxon>Oceanipulchritudinaceae</taxon>
        <taxon>Oceanipulchritudo</taxon>
    </lineage>
</organism>